<dbReference type="PANTHER" id="PTHR30477">
    <property type="entry name" value="ABC-TRANSPORTER METAL-BINDING PROTEIN"/>
    <property type="match status" value="1"/>
</dbReference>
<sequence>MDWLLDPLSYDFMRQALLASLLVGILCPVVGTYLIVQRMAMLGDVVAHGVLPGLAIASFFNLPILLGAFSMGLFSTAVITWIRTQSRIKVDTAMAITFSTFFSLGITLLTVFRSRVSLEQLLFGDILSISPSDVWQIAAIAGLVLVGVALFYKELLFFTFDPLGAEALGLPVNTINLGLMAGITLAIIAGMKTVGVILVVALMVGPAATAYLLVKELHWMMLLGAALGVLFGVVGMYSSYYLDIPSGPAIGLTVFAGFLLALLFSPRQGIVGRWVAAIPRQSPGT</sequence>
<keyword evidence="5 7" id="KW-0472">Membrane</keyword>
<name>A0ABV0JYS4_9CYAN</name>
<keyword evidence="4 7" id="KW-1133">Transmembrane helix</keyword>
<feature type="transmembrane region" description="Helical" evidence="7">
    <location>
        <begin position="56"/>
        <end position="82"/>
    </location>
</feature>
<keyword evidence="9" id="KW-1185">Reference proteome</keyword>
<evidence type="ECO:0000313" key="8">
    <source>
        <dbReference type="EMBL" id="MEP0945669.1"/>
    </source>
</evidence>
<dbReference type="RefSeq" id="WP_190698783.1">
    <property type="nucleotide sequence ID" value="NZ_JAMPKX010000001.1"/>
</dbReference>
<gene>
    <name evidence="8" type="ORF">NC992_02175</name>
</gene>
<organism evidence="8 9">
    <name type="scientific">Leptolyngbya subtilissima DQ-A4</name>
    <dbReference type="NCBI Taxonomy" id="2933933"/>
    <lineage>
        <taxon>Bacteria</taxon>
        <taxon>Bacillati</taxon>
        <taxon>Cyanobacteriota</taxon>
        <taxon>Cyanophyceae</taxon>
        <taxon>Leptolyngbyales</taxon>
        <taxon>Leptolyngbyaceae</taxon>
        <taxon>Leptolyngbya group</taxon>
        <taxon>Leptolyngbya</taxon>
    </lineage>
</organism>
<feature type="transmembrane region" description="Helical" evidence="7">
    <location>
        <begin position="221"/>
        <end position="240"/>
    </location>
</feature>
<dbReference type="InterPro" id="IPR001626">
    <property type="entry name" value="ABC_TroCD"/>
</dbReference>
<comment type="similarity">
    <text evidence="2 6">Belongs to the ABC-3 integral membrane protein family.</text>
</comment>
<keyword evidence="6" id="KW-0813">Transport</keyword>
<keyword evidence="3 6" id="KW-0812">Transmembrane</keyword>
<comment type="caution">
    <text evidence="8">The sequence shown here is derived from an EMBL/GenBank/DDBJ whole genome shotgun (WGS) entry which is preliminary data.</text>
</comment>
<dbReference type="PANTHER" id="PTHR30477:SF13">
    <property type="entry name" value="IRON TRANSPORT SYSTEM MEMBRANE PROTEIN HI_0360-RELATED"/>
    <property type="match status" value="1"/>
</dbReference>
<evidence type="ECO:0000256" key="5">
    <source>
        <dbReference type="ARBA" id="ARBA00023136"/>
    </source>
</evidence>
<dbReference type="InterPro" id="IPR037294">
    <property type="entry name" value="ABC_BtuC-like"/>
</dbReference>
<evidence type="ECO:0000256" key="6">
    <source>
        <dbReference type="RuleBase" id="RU003943"/>
    </source>
</evidence>
<dbReference type="Pfam" id="PF00950">
    <property type="entry name" value="ABC-3"/>
    <property type="match status" value="1"/>
</dbReference>
<dbReference type="CDD" id="cd06550">
    <property type="entry name" value="TM_ABC_iron-siderophores_like"/>
    <property type="match status" value="1"/>
</dbReference>
<dbReference type="SUPFAM" id="SSF81345">
    <property type="entry name" value="ABC transporter involved in vitamin B12 uptake, BtuC"/>
    <property type="match status" value="1"/>
</dbReference>
<evidence type="ECO:0000256" key="4">
    <source>
        <dbReference type="ARBA" id="ARBA00022989"/>
    </source>
</evidence>
<comment type="subcellular location">
    <subcellularLocation>
        <location evidence="6">Cell membrane</location>
        <topology evidence="6">Multi-pass membrane protein</topology>
    </subcellularLocation>
    <subcellularLocation>
        <location evidence="1">Membrane</location>
        <topology evidence="1">Multi-pass membrane protein</topology>
    </subcellularLocation>
</comment>
<feature type="transmembrane region" description="Helical" evidence="7">
    <location>
        <begin position="16"/>
        <end position="36"/>
    </location>
</feature>
<dbReference type="EMBL" id="JAMPKX010000001">
    <property type="protein sequence ID" value="MEP0945669.1"/>
    <property type="molecule type" value="Genomic_DNA"/>
</dbReference>
<proteinExistence type="inferred from homology"/>
<evidence type="ECO:0000256" key="3">
    <source>
        <dbReference type="ARBA" id="ARBA00022692"/>
    </source>
</evidence>
<feature type="transmembrane region" description="Helical" evidence="7">
    <location>
        <begin position="134"/>
        <end position="152"/>
    </location>
</feature>
<feature type="transmembrane region" description="Helical" evidence="7">
    <location>
        <begin position="164"/>
        <end position="188"/>
    </location>
</feature>
<dbReference type="Gene3D" id="1.10.3470.10">
    <property type="entry name" value="ABC transporter involved in vitamin B12 uptake, BtuC"/>
    <property type="match status" value="1"/>
</dbReference>
<accession>A0ABV0JYS4</accession>
<feature type="transmembrane region" description="Helical" evidence="7">
    <location>
        <begin position="246"/>
        <end position="264"/>
    </location>
</feature>
<protein>
    <submittedName>
        <fullName evidence="8">Metal ABC transporter permease</fullName>
    </submittedName>
</protein>
<evidence type="ECO:0000256" key="7">
    <source>
        <dbReference type="SAM" id="Phobius"/>
    </source>
</evidence>
<feature type="transmembrane region" description="Helical" evidence="7">
    <location>
        <begin position="94"/>
        <end position="114"/>
    </location>
</feature>
<dbReference type="Proteomes" id="UP001482513">
    <property type="component" value="Unassembled WGS sequence"/>
</dbReference>
<evidence type="ECO:0000256" key="2">
    <source>
        <dbReference type="ARBA" id="ARBA00008034"/>
    </source>
</evidence>
<evidence type="ECO:0000256" key="1">
    <source>
        <dbReference type="ARBA" id="ARBA00004141"/>
    </source>
</evidence>
<evidence type="ECO:0000313" key="9">
    <source>
        <dbReference type="Proteomes" id="UP001482513"/>
    </source>
</evidence>
<reference evidence="8 9" key="1">
    <citation type="submission" date="2022-04" db="EMBL/GenBank/DDBJ databases">
        <title>Positive selection, recombination, and allopatry shape intraspecific diversity of widespread and dominant cyanobacteria.</title>
        <authorList>
            <person name="Wei J."/>
            <person name="Shu W."/>
            <person name="Hu C."/>
        </authorList>
    </citation>
    <scope>NUCLEOTIDE SEQUENCE [LARGE SCALE GENOMIC DNA]</scope>
    <source>
        <strain evidence="8 9">DQ-A4</strain>
    </source>
</reference>
<feature type="transmembrane region" description="Helical" evidence="7">
    <location>
        <begin position="194"/>
        <end position="214"/>
    </location>
</feature>